<dbReference type="VEuPathDB" id="FungiDB:ASPWEDRAFT_33447"/>
<sequence length="465" mass="52217">MRFLFCLLPLLSLFHPVLGEDRKPPFLPVLPEYPSKDDFYKPDDDFWKSDDYPPGTILKSRNVLFASMFPNVPSQAKAYQLLYVTQDVHGEKATTVTTIVVPQKPDFNRLLSFQNAYDSPDIDCSPSYGFQNQAKGSAVTWNWAQMFVIADFLIEGPILNIPDYEGSDAAFTVGPQAAYQTLDSIRAAFNATDLTGLSEDANVILFGYSGGGLATEWATEYHAHYAPELNVVGAAMGGLPTHIAKTYQGVNNGTFSELDVLATLGLMNAFPQVEDYVNEHLLPEYRDVFFYPRVRCGPHEGIEEQPALSKYNITTLFDNGDGILEHFEKLLEKVGVMGQHVDKDHHPSFPLYIWQGTNDPVVNPFKDAWALVKTFRRAGTRVKFVPRWGLGHIPALIRGLGPAWKWIGETFDKAEKQALFDTILEDHDEDFLMDDTEEDSIEWSNFGAQRILSDGEAAREHGYEL</sequence>
<dbReference type="OrthoDB" id="2373480at2759"/>
<accession>A0A1L9RYU7</accession>
<dbReference type="RefSeq" id="XP_040693797.1">
    <property type="nucleotide sequence ID" value="XM_040833791.1"/>
</dbReference>
<proteinExistence type="predicted"/>
<feature type="chain" id="PRO_5013381470" description="Lipase" evidence="2">
    <location>
        <begin position="20"/>
        <end position="465"/>
    </location>
</feature>
<dbReference type="GeneID" id="63749639"/>
<dbReference type="GO" id="GO:0016042">
    <property type="term" value="P:lipid catabolic process"/>
    <property type="evidence" value="ECO:0007669"/>
    <property type="project" value="InterPro"/>
</dbReference>
<dbReference type="PANTHER" id="PTHR34853">
    <property type="match status" value="1"/>
</dbReference>
<dbReference type="InterPro" id="IPR005152">
    <property type="entry name" value="Lipase_secreted"/>
</dbReference>
<evidence type="ECO:0000313" key="4">
    <source>
        <dbReference type="Proteomes" id="UP000184383"/>
    </source>
</evidence>
<evidence type="ECO:0008006" key="5">
    <source>
        <dbReference type="Google" id="ProtNLM"/>
    </source>
</evidence>
<protein>
    <recommendedName>
        <fullName evidence="5">Lipase</fullName>
    </recommendedName>
</protein>
<evidence type="ECO:0000256" key="1">
    <source>
        <dbReference type="ARBA" id="ARBA00022801"/>
    </source>
</evidence>
<dbReference type="Proteomes" id="UP000184383">
    <property type="component" value="Unassembled WGS sequence"/>
</dbReference>
<name>A0A1L9RYU7_ASPWE</name>
<dbReference type="AlphaFoldDB" id="A0A1L9RYU7"/>
<keyword evidence="4" id="KW-1185">Reference proteome</keyword>
<keyword evidence="2" id="KW-0732">Signal</keyword>
<keyword evidence="1" id="KW-0378">Hydrolase</keyword>
<dbReference type="PANTHER" id="PTHR34853:SF5">
    <property type="entry name" value="LIP-DOMAIN-CONTAINING PROTEIN-RELATED"/>
    <property type="match status" value="1"/>
</dbReference>
<organism evidence="3 4">
    <name type="scientific">Aspergillus wentii DTO 134E9</name>
    <dbReference type="NCBI Taxonomy" id="1073089"/>
    <lineage>
        <taxon>Eukaryota</taxon>
        <taxon>Fungi</taxon>
        <taxon>Dikarya</taxon>
        <taxon>Ascomycota</taxon>
        <taxon>Pezizomycotina</taxon>
        <taxon>Eurotiomycetes</taxon>
        <taxon>Eurotiomycetidae</taxon>
        <taxon>Eurotiales</taxon>
        <taxon>Aspergillaceae</taxon>
        <taxon>Aspergillus</taxon>
        <taxon>Aspergillus subgen. Cremei</taxon>
    </lineage>
</organism>
<dbReference type="Pfam" id="PF03583">
    <property type="entry name" value="LIP"/>
    <property type="match status" value="1"/>
</dbReference>
<dbReference type="EMBL" id="KV878209">
    <property type="protein sequence ID" value="OJJ40121.1"/>
    <property type="molecule type" value="Genomic_DNA"/>
</dbReference>
<reference evidence="4" key="1">
    <citation type="journal article" date="2017" name="Genome Biol.">
        <title>Comparative genomics reveals high biological diversity and specific adaptations in the industrially and medically important fungal genus Aspergillus.</title>
        <authorList>
            <person name="de Vries R.P."/>
            <person name="Riley R."/>
            <person name="Wiebenga A."/>
            <person name="Aguilar-Osorio G."/>
            <person name="Amillis S."/>
            <person name="Uchima C.A."/>
            <person name="Anderluh G."/>
            <person name="Asadollahi M."/>
            <person name="Askin M."/>
            <person name="Barry K."/>
            <person name="Battaglia E."/>
            <person name="Bayram O."/>
            <person name="Benocci T."/>
            <person name="Braus-Stromeyer S.A."/>
            <person name="Caldana C."/>
            <person name="Canovas D."/>
            <person name="Cerqueira G.C."/>
            <person name="Chen F."/>
            <person name="Chen W."/>
            <person name="Choi C."/>
            <person name="Clum A."/>
            <person name="Dos Santos R.A."/>
            <person name="Damasio A.R."/>
            <person name="Diallinas G."/>
            <person name="Emri T."/>
            <person name="Fekete E."/>
            <person name="Flipphi M."/>
            <person name="Freyberg S."/>
            <person name="Gallo A."/>
            <person name="Gournas C."/>
            <person name="Habgood R."/>
            <person name="Hainaut M."/>
            <person name="Harispe M.L."/>
            <person name="Henrissat B."/>
            <person name="Hilden K.S."/>
            <person name="Hope R."/>
            <person name="Hossain A."/>
            <person name="Karabika E."/>
            <person name="Karaffa L."/>
            <person name="Karanyi Z."/>
            <person name="Krasevec N."/>
            <person name="Kuo A."/>
            <person name="Kusch H."/>
            <person name="LaButti K."/>
            <person name="Lagendijk E.L."/>
            <person name="Lapidus A."/>
            <person name="Levasseur A."/>
            <person name="Lindquist E."/>
            <person name="Lipzen A."/>
            <person name="Logrieco A.F."/>
            <person name="MacCabe A."/>
            <person name="Maekelae M.R."/>
            <person name="Malavazi I."/>
            <person name="Melin P."/>
            <person name="Meyer V."/>
            <person name="Mielnichuk N."/>
            <person name="Miskei M."/>
            <person name="Molnar A.P."/>
            <person name="Mule G."/>
            <person name="Ngan C.Y."/>
            <person name="Orejas M."/>
            <person name="Orosz E."/>
            <person name="Ouedraogo J.P."/>
            <person name="Overkamp K.M."/>
            <person name="Park H.-S."/>
            <person name="Perrone G."/>
            <person name="Piumi F."/>
            <person name="Punt P.J."/>
            <person name="Ram A.F."/>
            <person name="Ramon A."/>
            <person name="Rauscher S."/>
            <person name="Record E."/>
            <person name="Riano-Pachon D.M."/>
            <person name="Robert V."/>
            <person name="Roehrig J."/>
            <person name="Ruller R."/>
            <person name="Salamov A."/>
            <person name="Salih N.S."/>
            <person name="Samson R.A."/>
            <person name="Sandor E."/>
            <person name="Sanguinetti M."/>
            <person name="Schuetze T."/>
            <person name="Sepcic K."/>
            <person name="Shelest E."/>
            <person name="Sherlock G."/>
            <person name="Sophianopoulou V."/>
            <person name="Squina F.M."/>
            <person name="Sun H."/>
            <person name="Susca A."/>
            <person name="Todd R.B."/>
            <person name="Tsang A."/>
            <person name="Unkles S.E."/>
            <person name="van de Wiele N."/>
            <person name="van Rossen-Uffink D."/>
            <person name="Oliveira J.V."/>
            <person name="Vesth T.C."/>
            <person name="Visser J."/>
            <person name="Yu J.-H."/>
            <person name="Zhou M."/>
            <person name="Andersen M.R."/>
            <person name="Archer D.B."/>
            <person name="Baker S.E."/>
            <person name="Benoit I."/>
            <person name="Brakhage A.A."/>
            <person name="Braus G.H."/>
            <person name="Fischer R."/>
            <person name="Frisvad J.C."/>
            <person name="Goldman G.H."/>
            <person name="Houbraken J."/>
            <person name="Oakley B."/>
            <person name="Pocsi I."/>
            <person name="Scazzocchio C."/>
            <person name="Seiboth B."/>
            <person name="vanKuyk P.A."/>
            <person name="Wortman J."/>
            <person name="Dyer P.S."/>
            <person name="Grigoriev I.V."/>
        </authorList>
    </citation>
    <scope>NUCLEOTIDE SEQUENCE [LARGE SCALE GENOMIC DNA]</scope>
    <source>
        <strain evidence="4">DTO 134E9</strain>
    </source>
</reference>
<evidence type="ECO:0000313" key="3">
    <source>
        <dbReference type="EMBL" id="OJJ40121.1"/>
    </source>
</evidence>
<feature type="signal peptide" evidence="2">
    <location>
        <begin position="1"/>
        <end position="19"/>
    </location>
</feature>
<dbReference type="InterPro" id="IPR029058">
    <property type="entry name" value="AB_hydrolase_fold"/>
</dbReference>
<dbReference type="Gene3D" id="3.40.50.1820">
    <property type="entry name" value="alpha/beta hydrolase"/>
    <property type="match status" value="1"/>
</dbReference>
<evidence type="ECO:0000256" key="2">
    <source>
        <dbReference type="SAM" id="SignalP"/>
    </source>
</evidence>
<dbReference type="Gene3D" id="1.10.260.130">
    <property type="match status" value="1"/>
</dbReference>
<gene>
    <name evidence="3" type="ORF">ASPWEDRAFT_33447</name>
</gene>
<dbReference type="GO" id="GO:0004806">
    <property type="term" value="F:triacylglycerol lipase activity"/>
    <property type="evidence" value="ECO:0007669"/>
    <property type="project" value="InterPro"/>
</dbReference>
<dbReference type="SUPFAM" id="SSF53474">
    <property type="entry name" value="alpha/beta-Hydrolases"/>
    <property type="match status" value="1"/>
</dbReference>